<proteinExistence type="predicted"/>
<reference evidence="2 3" key="1">
    <citation type="submission" date="2017-11" db="EMBL/GenBank/DDBJ databases">
        <title>De novo assembly and phasing of dikaryotic genomes from two isolates of Puccinia coronata f. sp. avenae, the causal agent of oat crown rust.</title>
        <authorList>
            <person name="Miller M.E."/>
            <person name="Zhang Y."/>
            <person name="Omidvar V."/>
            <person name="Sperschneider J."/>
            <person name="Schwessinger B."/>
            <person name="Raley C."/>
            <person name="Palmer J.M."/>
            <person name="Garnica D."/>
            <person name="Upadhyaya N."/>
            <person name="Rathjen J."/>
            <person name="Taylor J.M."/>
            <person name="Park R.F."/>
            <person name="Dodds P.N."/>
            <person name="Hirsch C.D."/>
            <person name="Kianian S.F."/>
            <person name="Figueroa M."/>
        </authorList>
    </citation>
    <scope>NUCLEOTIDE SEQUENCE [LARGE SCALE GENOMIC DNA]</scope>
    <source>
        <strain evidence="2">12SD80</strain>
    </source>
</reference>
<feature type="non-terminal residue" evidence="2">
    <location>
        <position position="1"/>
    </location>
</feature>
<sequence>AHLLTGSFRRAGAHLLLRALGEQVCTCSLGARRAGVHLLTGSFGSRCAPAHWELSASSCAPAHWEHSASRCAPAHWDSRQAGAHLLDRSSRRAGQAGKPCLLGAPAGGTSWYDTSKRTGEVHAGFYTKAHKRCKATGIDLNSDDPVINDHEGDNKGQEANSSASLTATWPLATWSLHCISGLSGQ</sequence>
<dbReference type="EMBL" id="PGCI01000681">
    <property type="protein sequence ID" value="PLW21827.1"/>
    <property type="molecule type" value="Genomic_DNA"/>
</dbReference>
<name>A0A2N5T8K0_9BASI</name>
<evidence type="ECO:0000256" key="1">
    <source>
        <dbReference type="SAM" id="MobiDB-lite"/>
    </source>
</evidence>
<dbReference type="Proteomes" id="UP000235392">
    <property type="component" value="Unassembled WGS sequence"/>
</dbReference>
<comment type="caution">
    <text evidence="2">The sequence shown here is derived from an EMBL/GenBank/DDBJ whole genome shotgun (WGS) entry which is preliminary data.</text>
</comment>
<gene>
    <name evidence="2" type="ORF">PCASD_20289</name>
</gene>
<protein>
    <submittedName>
        <fullName evidence="2">Uncharacterized protein</fullName>
    </submittedName>
</protein>
<evidence type="ECO:0000313" key="3">
    <source>
        <dbReference type="Proteomes" id="UP000235392"/>
    </source>
</evidence>
<accession>A0A2N5T8K0</accession>
<evidence type="ECO:0000313" key="2">
    <source>
        <dbReference type="EMBL" id="PLW21827.1"/>
    </source>
</evidence>
<feature type="region of interest" description="Disordered" evidence="1">
    <location>
        <begin position="140"/>
        <end position="161"/>
    </location>
</feature>
<feature type="compositionally biased region" description="Basic and acidic residues" evidence="1">
    <location>
        <begin position="147"/>
        <end position="156"/>
    </location>
</feature>
<dbReference type="AlphaFoldDB" id="A0A2N5T8K0"/>
<organism evidence="2 3">
    <name type="scientific">Puccinia coronata f. sp. avenae</name>
    <dbReference type="NCBI Taxonomy" id="200324"/>
    <lineage>
        <taxon>Eukaryota</taxon>
        <taxon>Fungi</taxon>
        <taxon>Dikarya</taxon>
        <taxon>Basidiomycota</taxon>
        <taxon>Pucciniomycotina</taxon>
        <taxon>Pucciniomycetes</taxon>
        <taxon>Pucciniales</taxon>
        <taxon>Pucciniaceae</taxon>
        <taxon>Puccinia</taxon>
    </lineage>
</organism>